<dbReference type="Pfam" id="PF03171">
    <property type="entry name" value="2OG-FeII_Oxy"/>
    <property type="match status" value="1"/>
</dbReference>
<dbReference type="InterPro" id="IPR044861">
    <property type="entry name" value="IPNS-like_FE2OG_OXY"/>
</dbReference>
<dbReference type="Pfam" id="PF14226">
    <property type="entry name" value="DIOX_N"/>
    <property type="match status" value="1"/>
</dbReference>
<gene>
    <name evidence="5" type="ORF">BVC80_9097g90</name>
</gene>
<dbReference type="Proteomes" id="UP000195402">
    <property type="component" value="Unassembled WGS sequence"/>
</dbReference>
<keyword evidence="6" id="KW-1185">Reference proteome</keyword>
<dbReference type="GO" id="GO:0051213">
    <property type="term" value="F:dioxygenase activity"/>
    <property type="evidence" value="ECO:0007669"/>
    <property type="project" value="UniProtKB-KW"/>
</dbReference>
<accession>A0A200QF03</accession>
<name>A0A200QF03_MACCD</name>
<evidence type="ECO:0000259" key="4">
    <source>
        <dbReference type="Pfam" id="PF14226"/>
    </source>
</evidence>
<evidence type="ECO:0000256" key="1">
    <source>
        <dbReference type="ARBA" id="ARBA00022723"/>
    </source>
</evidence>
<evidence type="ECO:0000313" key="5">
    <source>
        <dbReference type="EMBL" id="OVA09023.1"/>
    </source>
</evidence>
<feature type="domain" description="Isopenicillin N synthase-like Fe(2+) 2OG dioxygenase" evidence="3">
    <location>
        <begin position="167"/>
        <end position="233"/>
    </location>
</feature>
<dbReference type="STRING" id="56857.A0A200QF03"/>
<dbReference type="PANTHER" id="PTHR47990">
    <property type="entry name" value="2-OXOGLUTARATE (2OG) AND FE(II)-DEPENDENT OXYGENASE SUPERFAMILY PROTEIN-RELATED"/>
    <property type="match status" value="1"/>
</dbReference>
<dbReference type="SUPFAM" id="SSF51197">
    <property type="entry name" value="Clavaminate synthase-like"/>
    <property type="match status" value="1"/>
</dbReference>
<dbReference type="InterPro" id="IPR027443">
    <property type="entry name" value="IPNS-like_sf"/>
</dbReference>
<dbReference type="Gene3D" id="2.60.120.330">
    <property type="entry name" value="B-lactam Antibiotic, Isopenicillin N Synthase, Chain"/>
    <property type="match status" value="1"/>
</dbReference>
<evidence type="ECO:0000256" key="2">
    <source>
        <dbReference type="ARBA" id="ARBA00023004"/>
    </source>
</evidence>
<dbReference type="AlphaFoldDB" id="A0A200QF03"/>
<sequence length="234" mass="26474">MSESSISIPTVDLYPFFNGGDNHQDAKKKAKDMIHQACSEYGFFQIVSHGLPLNLMSQALELSKKFFDYPEEEKLKSSSELATPLPAGYGCHPEHSTDKNEYLLMFPPGSSFNMYPNNPSGFREVLEEIFSHLTKTGLLVEKILNDCLHLPPNFLHEYNHDRSWDFMVAYRYFPATNNDENTGISEHQDANCITFVLQDDVGGLEVLKDGIWIPIIPNESSLIVIIGDLIQIWG</sequence>
<reference evidence="5 6" key="1">
    <citation type="journal article" date="2017" name="Mol. Plant">
        <title>The Genome of Medicinal Plant Macleaya cordata Provides New Insights into Benzylisoquinoline Alkaloids Metabolism.</title>
        <authorList>
            <person name="Liu X."/>
            <person name="Liu Y."/>
            <person name="Huang P."/>
            <person name="Ma Y."/>
            <person name="Qing Z."/>
            <person name="Tang Q."/>
            <person name="Cao H."/>
            <person name="Cheng P."/>
            <person name="Zheng Y."/>
            <person name="Yuan Z."/>
            <person name="Zhou Y."/>
            <person name="Liu J."/>
            <person name="Tang Z."/>
            <person name="Zhuo Y."/>
            <person name="Zhang Y."/>
            <person name="Yu L."/>
            <person name="Huang J."/>
            <person name="Yang P."/>
            <person name="Peng Q."/>
            <person name="Zhang J."/>
            <person name="Jiang W."/>
            <person name="Zhang Z."/>
            <person name="Lin K."/>
            <person name="Ro D.K."/>
            <person name="Chen X."/>
            <person name="Xiong X."/>
            <person name="Shang Y."/>
            <person name="Huang S."/>
            <person name="Zeng J."/>
        </authorList>
    </citation>
    <scope>NUCLEOTIDE SEQUENCE [LARGE SCALE GENOMIC DNA]</scope>
    <source>
        <strain evidence="6">cv. BLH2017</strain>
        <tissue evidence="5">Root</tissue>
    </source>
</reference>
<dbReference type="GO" id="GO:0046872">
    <property type="term" value="F:metal ion binding"/>
    <property type="evidence" value="ECO:0007669"/>
    <property type="project" value="UniProtKB-KW"/>
</dbReference>
<proteinExistence type="predicted"/>
<keyword evidence="2" id="KW-0408">Iron</keyword>
<keyword evidence="5" id="KW-0223">Dioxygenase</keyword>
<dbReference type="EMBL" id="MVGT01002224">
    <property type="protein sequence ID" value="OVA09023.1"/>
    <property type="molecule type" value="Genomic_DNA"/>
</dbReference>
<dbReference type="InterPro" id="IPR026992">
    <property type="entry name" value="DIOX_N"/>
</dbReference>
<organism evidence="5 6">
    <name type="scientific">Macleaya cordata</name>
    <name type="common">Five-seeded plume-poppy</name>
    <name type="synonym">Bocconia cordata</name>
    <dbReference type="NCBI Taxonomy" id="56857"/>
    <lineage>
        <taxon>Eukaryota</taxon>
        <taxon>Viridiplantae</taxon>
        <taxon>Streptophyta</taxon>
        <taxon>Embryophyta</taxon>
        <taxon>Tracheophyta</taxon>
        <taxon>Spermatophyta</taxon>
        <taxon>Magnoliopsida</taxon>
        <taxon>Ranunculales</taxon>
        <taxon>Papaveraceae</taxon>
        <taxon>Papaveroideae</taxon>
        <taxon>Macleaya</taxon>
    </lineage>
</organism>
<dbReference type="InterPro" id="IPR050231">
    <property type="entry name" value="Iron_ascorbate_oxido_reductase"/>
</dbReference>
<comment type="caution">
    <text evidence="5">The sequence shown here is derived from an EMBL/GenBank/DDBJ whole genome shotgun (WGS) entry which is preliminary data.</text>
</comment>
<dbReference type="OMA" id="QDANCIT"/>
<feature type="domain" description="Non-haem dioxygenase N-terminal" evidence="4">
    <location>
        <begin position="8"/>
        <end position="99"/>
    </location>
</feature>
<protein>
    <submittedName>
        <fullName evidence="5">Oxoglutarate/iron-dependent dioxygenase</fullName>
    </submittedName>
</protein>
<evidence type="ECO:0000259" key="3">
    <source>
        <dbReference type="Pfam" id="PF03171"/>
    </source>
</evidence>
<dbReference type="OrthoDB" id="288590at2759"/>
<evidence type="ECO:0000313" key="6">
    <source>
        <dbReference type="Proteomes" id="UP000195402"/>
    </source>
</evidence>
<dbReference type="InParanoid" id="A0A200QF03"/>
<keyword evidence="1" id="KW-0479">Metal-binding</keyword>
<keyword evidence="5" id="KW-0560">Oxidoreductase</keyword>